<evidence type="ECO:0000313" key="2">
    <source>
        <dbReference type="EMBL" id="MBR9972470.1"/>
    </source>
</evidence>
<sequence length="203" mass="21479">MTRSSAIDAAIISADAADGDDTVFAAGTALQVLTLGLGNEIFAVETDIVHEVLDLVPITRVPNSSEFLPGLINVRGRVVPLADLRRKFGMSAGILTADSRIIVLEVMVDGEVTVVGTLADRVYEVTEVAAASMEEVPQYGMRWRPEFIKGIGKTEGGFIIIVDIDRIFASRQIVLQDAGALPIGGGMANIKTSKRGGAHDDGT</sequence>
<dbReference type="PROSITE" id="PS50851">
    <property type="entry name" value="CHEW"/>
    <property type="match status" value="1"/>
</dbReference>
<reference evidence="2 3" key="1">
    <citation type="submission" date="2021-04" db="EMBL/GenBank/DDBJ databases">
        <title>Magnetospirillum sulfuroxidans sp. nov., a facultative chemolithoautotrophic sulfur-oxidizing alphaproteobacterium isolated from freshwater sediment and proposals for Paramagetospirillum gen. nov., and Magnetospirillaceae fam. nov.</title>
        <authorList>
            <person name="Koziaeva V."/>
            <person name="Geelhoed J.S."/>
            <person name="Sorokin D.Y."/>
            <person name="Grouzdev D.S."/>
        </authorList>
    </citation>
    <scope>NUCLEOTIDE SEQUENCE [LARGE SCALE GENOMIC DNA]</scope>
    <source>
        <strain evidence="2 3">J10</strain>
    </source>
</reference>
<dbReference type="InterPro" id="IPR039315">
    <property type="entry name" value="CheW"/>
</dbReference>
<evidence type="ECO:0000259" key="1">
    <source>
        <dbReference type="PROSITE" id="PS50851"/>
    </source>
</evidence>
<name>A0ABS5IDH9_9PROT</name>
<proteinExistence type="predicted"/>
<dbReference type="InterPro" id="IPR036061">
    <property type="entry name" value="CheW-like_dom_sf"/>
</dbReference>
<dbReference type="SUPFAM" id="SSF50341">
    <property type="entry name" value="CheW-like"/>
    <property type="match status" value="1"/>
</dbReference>
<keyword evidence="3" id="KW-1185">Reference proteome</keyword>
<dbReference type="Pfam" id="PF01584">
    <property type="entry name" value="CheW"/>
    <property type="match status" value="1"/>
</dbReference>
<dbReference type="Gene3D" id="2.40.50.180">
    <property type="entry name" value="CheA-289, Domain 4"/>
    <property type="match status" value="1"/>
</dbReference>
<organism evidence="2 3">
    <name type="scientific">Magnetospirillum sulfuroxidans</name>
    <dbReference type="NCBI Taxonomy" id="611300"/>
    <lineage>
        <taxon>Bacteria</taxon>
        <taxon>Pseudomonadati</taxon>
        <taxon>Pseudomonadota</taxon>
        <taxon>Alphaproteobacteria</taxon>
        <taxon>Rhodospirillales</taxon>
        <taxon>Rhodospirillaceae</taxon>
        <taxon>Magnetospirillum</taxon>
    </lineage>
</organism>
<accession>A0ABS5IDH9</accession>
<feature type="domain" description="CheW-like" evidence="1">
    <location>
        <begin position="29"/>
        <end position="173"/>
    </location>
</feature>
<dbReference type="SMART" id="SM00260">
    <property type="entry name" value="CheW"/>
    <property type="match status" value="1"/>
</dbReference>
<gene>
    <name evidence="2" type="ORF">KEC16_12165</name>
</gene>
<dbReference type="PANTHER" id="PTHR22617:SF23">
    <property type="entry name" value="CHEMOTAXIS PROTEIN CHEW"/>
    <property type="match status" value="1"/>
</dbReference>
<dbReference type="RefSeq" id="WP_211549262.1">
    <property type="nucleotide sequence ID" value="NZ_JAGTUF010000011.1"/>
</dbReference>
<dbReference type="Proteomes" id="UP000680714">
    <property type="component" value="Unassembled WGS sequence"/>
</dbReference>
<dbReference type="Gene3D" id="2.30.30.40">
    <property type="entry name" value="SH3 Domains"/>
    <property type="match status" value="1"/>
</dbReference>
<dbReference type="EMBL" id="JAGTUF010000011">
    <property type="protein sequence ID" value="MBR9972470.1"/>
    <property type="molecule type" value="Genomic_DNA"/>
</dbReference>
<dbReference type="PANTHER" id="PTHR22617">
    <property type="entry name" value="CHEMOTAXIS SENSOR HISTIDINE KINASE-RELATED"/>
    <property type="match status" value="1"/>
</dbReference>
<dbReference type="InterPro" id="IPR002545">
    <property type="entry name" value="CheW-lke_dom"/>
</dbReference>
<evidence type="ECO:0000313" key="3">
    <source>
        <dbReference type="Proteomes" id="UP000680714"/>
    </source>
</evidence>
<protein>
    <submittedName>
        <fullName evidence="2">Chemotaxis protein CheW</fullName>
    </submittedName>
</protein>
<comment type="caution">
    <text evidence="2">The sequence shown here is derived from an EMBL/GenBank/DDBJ whole genome shotgun (WGS) entry which is preliminary data.</text>
</comment>